<evidence type="ECO:0000256" key="8">
    <source>
        <dbReference type="SAM" id="Phobius"/>
    </source>
</evidence>
<sequence length="503" mass="58141">MKDLKKSLFSPTSLTRTKPTMASVFTLTFIFIACTTIFLLGNLHIHPSSGWLKTMLKNRSQFRSYLFHSNNGISKNTNAHHVFDKMSDSHVSQTGPAAVPPERNLSGFNSTLNSGSKNNNKDRSGKRKAKNKGRNWVEKMRGCDIYDGRWVKDDSPPLYERGSCDHIDESFNCYLNGRPDNAYENFRWQPNHCNIPRLDGGKMLKFLKGKRVVYVGDSLNRNMWESMVCLMMNSVKDKNRVFEASGKSEFKKEGAYSFLFPDYNVSVEYIRSAFLVQEWEMPVDNNGTKKETLRLDLVERSYDTYKDADVLIFNTGNWWTHEKTSEGKGYYQEGNHVHEKLDVIEAFDKAMATWARWVEANVNPSKTHVFFRSYTFSHFSKGEWNSGGQCDSKEPIKDDKDLLSLDELSPPIPQMLDNSVRKVKSPVSYLNVTKMTNYRQDAHPSSYRKPNATEDEKRVFQTHQDCSHWCLPGVPDTWNQLLFAQLLLNHRQRQWNQSNDVHV</sequence>
<evidence type="ECO:0000256" key="7">
    <source>
        <dbReference type="SAM" id="MobiDB-lite"/>
    </source>
</evidence>
<dbReference type="PANTHER" id="PTHR32285:SF258">
    <property type="entry name" value="PROTEIN TRICHOME BIREFRINGENCE-LIKE 4"/>
    <property type="match status" value="1"/>
</dbReference>
<dbReference type="InterPro" id="IPR025846">
    <property type="entry name" value="TBL_N"/>
</dbReference>
<comment type="similarity">
    <text evidence="2">Belongs to the PC-esterase family. TBL subfamily.</text>
</comment>
<dbReference type="PANTHER" id="PTHR32285">
    <property type="entry name" value="PROTEIN TRICHOME BIREFRINGENCE-LIKE 9-RELATED"/>
    <property type="match status" value="1"/>
</dbReference>
<protein>
    <recommendedName>
        <fullName evidence="13">Trichome birefringence-like N-terminal domain-containing protein</fullName>
    </recommendedName>
</protein>
<dbReference type="Pfam" id="PF14416">
    <property type="entry name" value="PMR5N"/>
    <property type="match status" value="1"/>
</dbReference>
<evidence type="ECO:0000313" key="12">
    <source>
        <dbReference type="Proteomes" id="UP001632038"/>
    </source>
</evidence>
<keyword evidence="4" id="KW-0735">Signal-anchor</keyword>
<feature type="compositionally biased region" description="Polar residues" evidence="7">
    <location>
        <begin position="106"/>
        <end position="118"/>
    </location>
</feature>
<name>A0ABD3BSF5_9LAMI</name>
<reference evidence="12" key="1">
    <citation type="journal article" date="2024" name="IScience">
        <title>Strigolactones Initiate the Formation of Haustorium-like Structures in Castilleja.</title>
        <authorList>
            <person name="Buerger M."/>
            <person name="Peterson D."/>
            <person name="Chory J."/>
        </authorList>
    </citation>
    <scope>NUCLEOTIDE SEQUENCE [LARGE SCALE GENOMIC DNA]</scope>
</reference>
<organism evidence="11 12">
    <name type="scientific">Castilleja foliolosa</name>
    <dbReference type="NCBI Taxonomy" id="1961234"/>
    <lineage>
        <taxon>Eukaryota</taxon>
        <taxon>Viridiplantae</taxon>
        <taxon>Streptophyta</taxon>
        <taxon>Embryophyta</taxon>
        <taxon>Tracheophyta</taxon>
        <taxon>Spermatophyta</taxon>
        <taxon>Magnoliopsida</taxon>
        <taxon>eudicotyledons</taxon>
        <taxon>Gunneridae</taxon>
        <taxon>Pentapetalae</taxon>
        <taxon>asterids</taxon>
        <taxon>lamiids</taxon>
        <taxon>Lamiales</taxon>
        <taxon>Orobanchaceae</taxon>
        <taxon>Pedicularideae</taxon>
        <taxon>Castillejinae</taxon>
        <taxon>Castilleja</taxon>
    </lineage>
</organism>
<keyword evidence="12" id="KW-1185">Reference proteome</keyword>
<dbReference type="PROSITE" id="PS51257">
    <property type="entry name" value="PROKAR_LIPOPROTEIN"/>
    <property type="match status" value="1"/>
</dbReference>
<dbReference type="InterPro" id="IPR029962">
    <property type="entry name" value="TBL"/>
</dbReference>
<feature type="compositionally biased region" description="Basic residues" evidence="7">
    <location>
        <begin position="124"/>
        <end position="133"/>
    </location>
</feature>
<dbReference type="EMBL" id="JAVIJP010000066">
    <property type="protein sequence ID" value="KAL3620451.1"/>
    <property type="molecule type" value="Genomic_DNA"/>
</dbReference>
<keyword evidence="3 8" id="KW-0812">Transmembrane</keyword>
<comment type="subcellular location">
    <subcellularLocation>
        <location evidence="1">Membrane</location>
        <topology evidence="1">Single-pass membrane protein</topology>
    </subcellularLocation>
</comment>
<dbReference type="GO" id="GO:0016020">
    <property type="term" value="C:membrane"/>
    <property type="evidence" value="ECO:0007669"/>
    <property type="project" value="UniProtKB-SubCell"/>
</dbReference>
<evidence type="ECO:0000256" key="5">
    <source>
        <dbReference type="ARBA" id="ARBA00022989"/>
    </source>
</evidence>
<evidence type="ECO:0000256" key="6">
    <source>
        <dbReference type="ARBA" id="ARBA00023136"/>
    </source>
</evidence>
<evidence type="ECO:0000256" key="2">
    <source>
        <dbReference type="ARBA" id="ARBA00007727"/>
    </source>
</evidence>
<gene>
    <name evidence="11" type="ORF">CASFOL_035363</name>
</gene>
<proteinExistence type="inferred from homology"/>
<evidence type="ECO:0000256" key="1">
    <source>
        <dbReference type="ARBA" id="ARBA00004167"/>
    </source>
</evidence>
<feature type="transmembrane region" description="Helical" evidence="8">
    <location>
        <begin position="21"/>
        <end position="40"/>
    </location>
</feature>
<feature type="domain" description="Trichome birefringence-like C-terminal" evidence="9">
    <location>
        <begin position="195"/>
        <end position="484"/>
    </location>
</feature>
<keyword evidence="6 8" id="KW-0472">Membrane</keyword>
<evidence type="ECO:0000256" key="4">
    <source>
        <dbReference type="ARBA" id="ARBA00022968"/>
    </source>
</evidence>
<accession>A0ABD3BSF5</accession>
<feature type="domain" description="Trichome birefringence-like N-terminal" evidence="10">
    <location>
        <begin position="142"/>
        <end position="194"/>
    </location>
</feature>
<keyword evidence="5 8" id="KW-1133">Transmembrane helix</keyword>
<evidence type="ECO:0000313" key="11">
    <source>
        <dbReference type="EMBL" id="KAL3620451.1"/>
    </source>
</evidence>
<evidence type="ECO:0000259" key="9">
    <source>
        <dbReference type="Pfam" id="PF13839"/>
    </source>
</evidence>
<evidence type="ECO:0008006" key="13">
    <source>
        <dbReference type="Google" id="ProtNLM"/>
    </source>
</evidence>
<feature type="region of interest" description="Disordered" evidence="7">
    <location>
        <begin position="87"/>
        <end position="133"/>
    </location>
</feature>
<dbReference type="AlphaFoldDB" id="A0ABD3BSF5"/>
<dbReference type="Pfam" id="PF13839">
    <property type="entry name" value="PC-Esterase"/>
    <property type="match status" value="1"/>
</dbReference>
<dbReference type="Proteomes" id="UP001632038">
    <property type="component" value="Unassembled WGS sequence"/>
</dbReference>
<dbReference type="InterPro" id="IPR026057">
    <property type="entry name" value="TBL_C"/>
</dbReference>
<evidence type="ECO:0000256" key="3">
    <source>
        <dbReference type="ARBA" id="ARBA00022692"/>
    </source>
</evidence>
<evidence type="ECO:0000259" key="10">
    <source>
        <dbReference type="Pfam" id="PF14416"/>
    </source>
</evidence>
<comment type="caution">
    <text evidence="11">The sequence shown here is derived from an EMBL/GenBank/DDBJ whole genome shotgun (WGS) entry which is preliminary data.</text>
</comment>